<dbReference type="SMART" id="SM00181">
    <property type="entry name" value="EGF"/>
    <property type="match status" value="2"/>
</dbReference>
<keyword evidence="6" id="KW-0812">Transmembrane</keyword>
<dbReference type="Ensembl" id="ENSMMDT00005022329.1">
    <property type="protein sequence ID" value="ENSMMDP00005021841.1"/>
    <property type="gene ID" value="ENSMMDG00005010637.1"/>
</dbReference>
<feature type="disulfide bond" evidence="16">
    <location>
        <begin position="47"/>
        <end position="57"/>
    </location>
</feature>
<evidence type="ECO:0000256" key="12">
    <source>
        <dbReference type="ARBA" id="ARBA00023157"/>
    </source>
</evidence>
<keyword evidence="19" id="KW-1185">Reference proteome</keyword>
<evidence type="ECO:0000256" key="6">
    <source>
        <dbReference type="ARBA" id="ARBA00022692"/>
    </source>
</evidence>
<protein>
    <recommendedName>
        <fullName evidence="3">Thrombomodulin</fullName>
    </recommendedName>
</protein>
<reference evidence="18" key="3">
    <citation type="submission" date="2025-09" db="UniProtKB">
        <authorList>
            <consortium name="Ensembl"/>
        </authorList>
    </citation>
    <scope>IDENTIFICATION</scope>
</reference>
<keyword evidence="4" id="KW-0964">Secreted</keyword>
<evidence type="ECO:0000256" key="11">
    <source>
        <dbReference type="ARBA" id="ARBA00023136"/>
    </source>
</evidence>
<dbReference type="InParanoid" id="A0A667YKV0"/>
<dbReference type="InterPro" id="IPR049883">
    <property type="entry name" value="NOTCH1_EGF-like"/>
</dbReference>
<dbReference type="GO" id="GO:0030246">
    <property type="term" value="F:carbohydrate binding"/>
    <property type="evidence" value="ECO:0007669"/>
    <property type="project" value="UniProtKB-KW"/>
</dbReference>
<keyword evidence="5 16" id="KW-0245">EGF-like domain</keyword>
<gene>
    <name evidence="18" type="primary">LOC115356025</name>
</gene>
<dbReference type="Proteomes" id="UP000472263">
    <property type="component" value="Chromosome 24"/>
</dbReference>
<evidence type="ECO:0000259" key="17">
    <source>
        <dbReference type="PROSITE" id="PS50026"/>
    </source>
</evidence>
<comment type="subcellular location">
    <subcellularLocation>
        <location evidence="1">Membrane</location>
        <topology evidence="1">Single-pass type I membrane protein</topology>
    </subcellularLocation>
    <subcellularLocation>
        <location evidence="2">Secreted</location>
    </subcellularLocation>
</comment>
<keyword evidence="10" id="KW-1133">Transmembrane helix</keyword>
<dbReference type="Pfam" id="PF07645">
    <property type="entry name" value="EGF_CA"/>
    <property type="match status" value="1"/>
</dbReference>
<dbReference type="InterPro" id="IPR015149">
    <property type="entry name" value="Tme5_EGF-like"/>
</dbReference>
<dbReference type="CDD" id="cd00054">
    <property type="entry name" value="EGF_CA"/>
    <property type="match status" value="1"/>
</dbReference>
<evidence type="ECO:0000256" key="16">
    <source>
        <dbReference type="PROSITE-ProRule" id="PRU00076"/>
    </source>
</evidence>
<evidence type="ECO:0000256" key="4">
    <source>
        <dbReference type="ARBA" id="ARBA00022525"/>
    </source>
</evidence>
<comment type="function">
    <text evidence="14">Endothelial cell receptor that plays a critical role in regulating several physiological processes including hemostasis, coagulation, fibrinolysis, inflammation, and angiogenesis. Acts as a cofactor for thrombin activation of protein C/PROC on the surface of vascular endothelial cells leading to initiation of the activated protein C anticoagulant pathway. Also accelerates the activation of the plasma carboxypeptidase B2/CPB2, which catalyzes removal of C-terminal basic amino acids from its substrates including kinins or anaphylatoxins leading to fibrinolysis inhibition. Plays critical protective roles in changing the cleavage specificity of protease-activated receptor 1/PAR1, inhibiting endothelial cell permeability and inflammation. Suppresses inflammation distinctly from its anticoagulant cofactor activity by sequestering HMGB1 thereby preventing it from engaging cellular receptors such as RAGE and contributing to the inflammatory response.</text>
</comment>
<keyword evidence="12 16" id="KW-1015">Disulfide bond</keyword>
<dbReference type="GeneTree" id="ENSGT00940000175238"/>
<dbReference type="PROSITE" id="PS01186">
    <property type="entry name" value="EGF_2"/>
    <property type="match status" value="1"/>
</dbReference>
<keyword evidence="8" id="KW-0430">Lectin</keyword>
<dbReference type="AlphaFoldDB" id="A0A667YKV0"/>
<dbReference type="Pfam" id="PF09064">
    <property type="entry name" value="EGF_Tme5"/>
    <property type="match status" value="1"/>
</dbReference>
<evidence type="ECO:0000256" key="14">
    <source>
        <dbReference type="ARBA" id="ARBA00045242"/>
    </source>
</evidence>
<dbReference type="GO" id="GO:0004888">
    <property type="term" value="F:transmembrane signaling receptor activity"/>
    <property type="evidence" value="ECO:0007669"/>
    <property type="project" value="InterPro"/>
</dbReference>
<evidence type="ECO:0000256" key="15">
    <source>
        <dbReference type="ARBA" id="ARBA00046453"/>
    </source>
</evidence>
<evidence type="ECO:0000256" key="1">
    <source>
        <dbReference type="ARBA" id="ARBA00004479"/>
    </source>
</evidence>
<dbReference type="PROSITE" id="PS50026">
    <property type="entry name" value="EGF_3"/>
    <property type="match status" value="1"/>
</dbReference>
<sequence length="167" mass="19002">MHCTEQDCPARCIPNSESGGEPQCYCPNGYIQDRRNATYICTDIDECENERPCEHTCLNTLGSYECFCDEGYELQEAYRCVSTEEGSGSTPPYHDSTPVAVQPTAVVALLYFVVRNALKRCEYLYPTFSFRPTVPPCWLLGSSKIQGMIGYVMKCCCKPESYLWLWY</sequence>
<dbReference type="SUPFAM" id="SSF57196">
    <property type="entry name" value="EGF/Laminin"/>
    <property type="match status" value="2"/>
</dbReference>
<feature type="domain" description="EGF-like" evidence="17">
    <location>
        <begin position="43"/>
        <end position="81"/>
    </location>
</feature>
<keyword evidence="11" id="KW-0472">Membrane</keyword>
<proteinExistence type="predicted"/>
<evidence type="ECO:0000256" key="8">
    <source>
        <dbReference type="ARBA" id="ARBA00022734"/>
    </source>
</evidence>
<dbReference type="InterPro" id="IPR001881">
    <property type="entry name" value="EGF-like_Ca-bd_dom"/>
</dbReference>
<keyword evidence="9" id="KW-0677">Repeat</keyword>
<dbReference type="InterPro" id="IPR018097">
    <property type="entry name" value="EGF_Ca-bd_CS"/>
</dbReference>
<dbReference type="PROSITE" id="PS01187">
    <property type="entry name" value="EGF_CA"/>
    <property type="match status" value="1"/>
</dbReference>
<dbReference type="PANTHER" id="PTHR14789:SF9">
    <property type="entry name" value="THROMBOMODULIN"/>
    <property type="match status" value="1"/>
</dbReference>
<reference evidence="18" key="2">
    <citation type="submission" date="2025-08" db="UniProtKB">
        <authorList>
            <consortium name="Ensembl"/>
        </authorList>
    </citation>
    <scope>IDENTIFICATION</scope>
</reference>
<evidence type="ECO:0000256" key="9">
    <source>
        <dbReference type="ARBA" id="ARBA00022737"/>
    </source>
</evidence>
<comment type="subunit">
    <text evidence="15">Interacts with ITGAL, ITGAM and ITGB2. Interacts with thrombin/F2; this interaction switches the specificity of thrombin from a procoagulant to an anticoagulant and antifibrinolytic protease. Interacts with ANGP1 and ANGP2; these interactions significantly inhibit the generation of activated PC and TAFIa/CPB2 by the thrombin/thrombomodulin complex. Interacts with PF4; this interaction enhances generation of activated protein C. Interacts with HMGB1; this interaction inhibits HMGB1 inflammatory activity.</text>
</comment>
<dbReference type="Gene3D" id="2.10.25.10">
    <property type="entry name" value="Laminin"/>
    <property type="match status" value="2"/>
</dbReference>
<dbReference type="GO" id="GO:0016020">
    <property type="term" value="C:membrane"/>
    <property type="evidence" value="ECO:0007669"/>
    <property type="project" value="UniProtKB-SubCell"/>
</dbReference>
<reference evidence="18" key="1">
    <citation type="submission" date="2019-06" db="EMBL/GenBank/DDBJ databases">
        <authorList>
            <consortium name="Wellcome Sanger Institute Data Sharing"/>
        </authorList>
    </citation>
    <scope>NUCLEOTIDE SEQUENCE [LARGE SCALE GENOMIC DNA]</scope>
</reference>
<evidence type="ECO:0000256" key="2">
    <source>
        <dbReference type="ARBA" id="ARBA00004613"/>
    </source>
</evidence>
<accession>A0A667YKV0</accession>
<name>A0A667YKV0_9TELE</name>
<dbReference type="GO" id="GO:0005509">
    <property type="term" value="F:calcium ion binding"/>
    <property type="evidence" value="ECO:0007669"/>
    <property type="project" value="InterPro"/>
</dbReference>
<keyword evidence="13" id="KW-0325">Glycoprotein</keyword>
<dbReference type="PANTHER" id="PTHR14789">
    <property type="entry name" value="CHONDROLECTIN VARIANT CHODLFDELTAE"/>
    <property type="match status" value="1"/>
</dbReference>
<evidence type="ECO:0000256" key="7">
    <source>
        <dbReference type="ARBA" id="ARBA00022729"/>
    </source>
</evidence>
<dbReference type="GO" id="GO:0005576">
    <property type="term" value="C:extracellular region"/>
    <property type="evidence" value="ECO:0007669"/>
    <property type="project" value="UniProtKB-SubCell"/>
</dbReference>
<keyword evidence="7" id="KW-0732">Signal</keyword>
<comment type="caution">
    <text evidence="16">Lacks conserved residue(s) required for the propagation of feature annotation.</text>
</comment>
<evidence type="ECO:0000256" key="5">
    <source>
        <dbReference type="ARBA" id="ARBA00022536"/>
    </source>
</evidence>
<evidence type="ECO:0000256" key="10">
    <source>
        <dbReference type="ARBA" id="ARBA00022989"/>
    </source>
</evidence>
<evidence type="ECO:0000313" key="18">
    <source>
        <dbReference type="Ensembl" id="ENSMMDP00005021841.1"/>
    </source>
</evidence>
<organism evidence="18 19">
    <name type="scientific">Myripristis murdjan</name>
    <name type="common">pinecone soldierfish</name>
    <dbReference type="NCBI Taxonomy" id="586833"/>
    <lineage>
        <taxon>Eukaryota</taxon>
        <taxon>Metazoa</taxon>
        <taxon>Chordata</taxon>
        <taxon>Craniata</taxon>
        <taxon>Vertebrata</taxon>
        <taxon>Euteleostomi</taxon>
        <taxon>Actinopterygii</taxon>
        <taxon>Neopterygii</taxon>
        <taxon>Teleostei</taxon>
        <taxon>Neoteleostei</taxon>
        <taxon>Acanthomorphata</taxon>
        <taxon>Holocentriformes</taxon>
        <taxon>Holocentridae</taxon>
        <taxon>Myripristis</taxon>
    </lineage>
</organism>
<dbReference type="FunFam" id="2.10.25.10:FF:000014">
    <property type="entry name" value="Latent-transforming growth factor beta-binding protein 3"/>
    <property type="match status" value="1"/>
</dbReference>
<dbReference type="SMART" id="SM00179">
    <property type="entry name" value="EGF_CA"/>
    <property type="match status" value="1"/>
</dbReference>
<evidence type="ECO:0000313" key="19">
    <source>
        <dbReference type="Proteomes" id="UP000472263"/>
    </source>
</evidence>
<dbReference type="InterPro" id="IPR000152">
    <property type="entry name" value="EGF-type_Asp/Asn_hydroxyl_site"/>
</dbReference>
<dbReference type="InterPro" id="IPR000742">
    <property type="entry name" value="EGF"/>
</dbReference>
<evidence type="ECO:0000256" key="3">
    <source>
        <dbReference type="ARBA" id="ARBA00019822"/>
    </source>
</evidence>
<evidence type="ECO:0000256" key="13">
    <source>
        <dbReference type="ARBA" id="ARBA00023180"/>
    </source>
</evidence>
<dbReference type="InterPro" id="IPR051505">
    <property type="entry name" value="C-type_lectin_domain"/>
</dbReference>
<dbReference type="PROSITE" id="PS00010">
    <property type="entry name" value="ASX_HYDROXYL"/>
    <property type="match status" value="1"/>
</dbReference>